<dbReference type="EMBL" id="ADBL01000306">
    <property type="status" value="NOT_ANNOTATED_CDS"/>
    <property type="molecule type" value="Genomic_DNA"/>
</dbReference>
<keyword evidence="4" id="KW-1185">Reference proteome</keyword>
<dbReference type="Proteomes" id="UP000011715">
    <property type="component" value="Unassembled WGS sequence"/>
</dbReference>
<name>A0A0C4DNC4_MAGP6</name>
<reference evidence="2" key="3">
    <citation type="submission" date="2011-03" db="EMBL/GenBank/DDBJ databases">
        <title>Annotation of Magnaporthe poae ATCC 64411.</title>
        <authorList>
            <person name="Ma L.-J."/>
            <person name="Dead R."/>
            <person name="Young S.K."/>
            <person name="Zeng Q."/>
            <person name="Gargeya S."/>
            <person name="Fitzgerald M."/>
            <person name="Haas B."/>
            <person name="Abouelleil A."/>
            <person name="Alvarado L."/>
            <person name="Arachchi H.M."/>
            <person name="Berlin A."/>
            <person name="Brown A."/>
            <person name="Chapman S.B."/>
            <person name="Chen Z."/>
            <person name="Dunbar C."/>
            <person name="Freedman E."/>
            <person name="Gearin G."/>
            <person name="Gellesch M."/>
            <person name="Goldberg J."/>
            <person name="Griggs A."/>
            <person name="Gujja S."/>
            <person name="Heiman D."/>
            <person name="Howarth C."/>
            <person name="Larson L."/>
            <person name="Lui A."/>
            <person name="MacDonald P.J.P."/>
            <person name="Mehta T."/>
            <person name="Montmayeur A."/>
            <person name="Murphy C."/>
            <person name="Neiman D."/>
            <person name="Pearson M."/>
            <person name="Priest M."/>
            <person name="Roberts A."/>
            <person name="Saif S."/>
            <person name="Shea T."/>
            <person name="Shenoy N."/>
            <person name="Sisk P."/>
            <person name="Stolte C."/>
            <person name="Sykes S."/>
            <person name="Yandava C."/>
            <person name="Wortman J."/>
            <person name="Nusbaum C."/>
            <person name="Birren B."/>
        </authorList>
    </citation>
    <scope>NUCLEOTIDE SEQUENCE</scope>
    <source>
        <strain evidence="2">ATCC 64411</strain>
    </source>
</reference>
<reference evidence="4" key="1">
    <citation type="submission" date="2010-05" db="EMBL/GenBank/DDBJ databases">
        <title>The genome sequence of Magnaporthe poae strain ATCC 64411.</title>
        <authorList>
            <person name="Ma L.-J."/>
            <person name="Dead R."/>
            <person name="Young S."/>
            <person name="Zeng Q."/>
            <person name="Koehrsen M."/>
            <person name="Alvarado L."/>
            <person name="Berlin A."/>
            <person name="Chapman S.B."/>
            <person name="Chen Z."/>
            <person name="Freedman E."/>
            <person name="Gellesch M."/>
            <person name="Goldberg J."/>
            <person name="Griggs A."/>
            <person name="Gujja S."/>
            <person name="Heilman E.R."/>
            <person name="Heiman D."/>
            <person name="Hepburn T."/>
            <person name="Howarth C."/>
            <person name="Jen D."/>
            <person name="Larson L."/>
            <person name="Mehta T."/>
            <person name="Neiman D."/>
            <person name="Pearson M."/>
            <person name="Roberts A."/>
            <person name="Saif S."/>
            <person name="Shea T."/>
            <person name="Shenoy N."/>
            <person name="Sisk P."/>
            <person name="Stolte C."/>
            <person name="Sykes S."/>
            <person name="Walk T."/>
            <person name="White J."/>
            <person name="Yandava C."/>
            <person name="Haas B."/>
            <person name="Nusbaum C."/>
            <person name="Birren B."/>
        </authorList>
    </citation>
    <scope>NUCLEOTIDE SEQUENCE [LARGE SCALE GENOMIC DNA]</scope>
    <source>
        <strain evidence="4">ATCC 64411 / 73-15</strain>
    </source>
</reference>
<reference evidence="3" key="5">
    <citation type="submission" date="2015-06" db="UniProtKB">
        <authorList>
            <consortium name="EnsemblFungi"/>
        </authorList>
    </citation>
    <scope>IDENTIFICATION</scope>
    <source>
        <strain evidence="3">ATCC 64411</strain>
    </source>
</reference>
<gene>
    <name evidence="2" type="ORF">MAPG_01305</name>
</gene>
<reference evidence="3" key="4">
    <citation type="journal article" date="2015" name="G3 (Bethesda)">
        <title>Genome sequences of three phytopathogenic species of the Magnaporthaceae family of fungi.</title>
        <authorList>
            <person name="Okagaki L.H."/>
            <person name="Nunes C.C."/>
            <person name="Sailsbery J."/>
            <person name="Clay B."/>
            <person name="Brown D."/>
            <person name="John T."/>
            <person name="Oh Y."/>
            <person name="Young N."/>
            <person name="Fitzgerald M."/>
            <person name="Haas B.J."/>
            <person name="Zeng Q."/>
            <person name="Young S."/>
            <person name="Adiconis X."/>
            <person name="Fan L."/>
            <person name="Levin J.Z."/>
            <person name="Mitchell T.K."/>
            <person name="Okubara P.A."/>
            <person name="Farman M.L."/>
            <person name="Kohn L.M."/>
            <person name="Birren B."/>
            <person name="Ma L.-J."/>
            <person name="Dean R.A."/>
        </authorList>
    </citation>
    <scope>NUCLEOTIDE SEQUENCE</scope>
    <source>
        <strain evidence="3">ATCC 64411 / 73-15</strain>
    </source>
</reference>
<dbReference type="STRING" id="644358.A0A0C4DNC4"/>
<evidence type="ECO:0000313" key="4">
    <source>
        <dbReference type="Proteomes" id="UP000011715"/>
    </source>
</evidence>
<dbReference type="OrthoDB" id="5973539at2759"/>
<organism evidence="3 4">
    <name type="scientific">Magnaporthiopsis poae (strain ATCC 64411 / 73-15)</name>
    <name type="common">Kentucky bluegrass fungus</name>
    <name type="synonym">Magnaporthe poae</name>
    <dbReference type="NCBI Taxonomy" id="644358"/>
    <lineage>
        <taxon>Eukaryota</taxon>
        <taxon>Fungi</taxon>
        <taxon>Dikarya</taxon>
        <taxon>Ascomycota</taxon>
        <taxon>Pezizomycotina</taxon>
        <taxon>Sordariomycetes</taxon>
        <taxon>Sordariomycetidae</taxon>
        <taxon>Magnaporthales</taxon>
        <taxon>Magnaporthaceae</taxon>
        <taxon>Magnaporthiopsis</taxon>
    </lineage>
</organism>
<dbReference type="EnsemblFungi" id="MAPG_01305T0">
    <property type="protein sequence ID" value="MAPG_01305T0"/>
    <property type="gene ID" value="MAPG_01305"/>
</dbReference>
<proteinExistence type="predicted"/>
<dbReference type="AlphaFoldDB" id="A0A0C4DNC4"/>
<protein>
    <submittedName>
        <fullName evidence="2 3">Uncharacterized protein</fullName>
    </submittedName>
</protein>
<evidence type="ECO:0000256" key="1">
    <source>
        <dbReference type="SAM" id="MobiDB-lite"/>
    </source>
</evidence>
<evidence type="ECO:0000313" key="3">
    <source>
        <dbReference type="EnsemblFungi" id="MAPG_01305T0"/>
    </source>
</evidence>
<dbReference type="EMBL" id="GL876966">
    <property type="protein sequence ID" value="KLU82230.1"/>
    <property type="molecule type" value="Genomic_DNA"/>
</dbReference>
<reference evidence="2" key="2">
    <citation type="submission" date="2010-05" db="EMBL/GenBank/DDBJ databases">
        <title>The Genome Sequence of Magnaporthe poae strain ATCC 64411.</title>
        <authorList>
            <consortium name="The Broad Institute Genome Sequencing Platform"/>
            <consortium name="Broad Institute Genome Sequencing Center for Infectious Disease"/>
            <person name="Ma L.-J."/>
            <person name="Dead R."/>
            <person name="Young S."/>
            <person name="Zeng Q."/>
            <person name="Koehrsen M."/>
            <person name="Alvarado L."/>
            <person name="Berlin A."/>
            <person name="Chapman S.B."/>
            <person name="Chen Z."/>
            <person name="Freedman E."/>
            <person name="Gellesch M."/>
            <person name="Goldberg J."/>
            <person name="Griggs A."/>
            <person name="Gujja S."/>
            <person name="Heilman E.R."/>
            <person name="Heiman D."/>
            <person name="Hepburn T."/>
            <person name="Howarth C."/>
            <person name="Jen D."/>
            <person name="Larson L."/>
            <person name="Mehta T."/>
            <person name="Neiman D."/>
            <person name="Pearson M."/>
            <person name="Roberts A."/>
            <person name="Saif S."/>
            <person name="Shea T."/>
            <person name="Shenoy N."/>
            <person name="Sisk P."/>
            <person name="Stolte C."/>
            <person name="Sykes S."/>
            <person name="Walk T."/>
            <person name="White J."/>
            <person name="Yandava C."/>
            <person name="Haas B."/>
            <person name="Nusbaum C."/>
            <person name="Birren B."/>
        </authorList>
    </citation>
    <scope>NUCLEOTIDE SEQUENCE</scope>
    <source>
        <strain evidence="2">ATCC 64411</strain>
    </source>
</reference>
<sequence length="188" mass="19973">MNEIDIPIDNAPAEHDGGQPSSGLVLYPPKNTGRLDTSATALEFLAFPRKCTPREIETCGIILEREKPGARDIECRFSSRVLVGAQTPLYGAGPTSPPTNLSSDLQLTPTQLAVLHHPASTSCRGPSSTGWSCAALAEDPPAFGKGDMCLDALDDDLICWGASVSPLHSVVRAAPWRPPRGSSRSTRL</sequence>
<feature type="region of interest" description="Disordered" evidence="1">
    <location>
        <begin position="1"/>
        <end position="23"/>
    </location>
</feature>
<dbReference type="eggNOG" id="ENOG502RX1R">
    <property type="taxonomic scope" value="Eukaryota"/>
</dbReference>
<dbReference type="VEuPathDB" id="FungiDB:MAPG_01305"/>
<accession>A0A0C4DNC4</accession>
<evidence type="ECO:0000313" key="2">
    <source>
        <dbReference type="EMBL" id="KLU82230.1"/>
    </source>
</evidence>